<reference evidence="2" key="1">
    <citation type="journal article" date="2020" name="bioRxiv">
        <title>Chromosome-level reference genome of the European wasp spider Argiope bruennichi: a resource for studies on range expansion and evolutionary adaptation.</title>
        <authorList>
            <person name="Sheffer M.M."/>
            <person name="Hoppe A."/>
            <person name="Krehenwinkel H."/>
            <person name="Uhl G."/>
            <person name="Kuss A.W."/>
            <person name="Jensen L."/>
            <person name="Jensen C."/>
            <person name="Gillespie R.G."/>
            <person name="Hoff K.J."/>
            <person name="Prost S."/>
        </authorList>
    </citation>
    <scope>NUCLEOTIDE SEQUENCE</scope>
</reference>
<sequence length="285" mass="32882">MWEISNVNIERDTNPANVKVLQKIRDAATKRLKELGPCILPKCRTHTENTIDICAHLIACKERMKSNREILNTFNDTLQLMSNNNQEHTIQFLDDLSKANELKAKIEKLETEFQFFMPCRIKGCQKHVTSNEEMETDQPFKPVDKRHMAKRKSSIDNSDLTTSNKFQILEEATPQQEKKFPLYSLKEVPDSIQNPPTSRQRPQHQQQSPESTSPREAHSPITSISEMKELIEAFKEIRKLIQEFPGLLTAAAKLKETKPKEERKLILLKDTANFTLTRTSPISRS</sequence>
<reference evidence="2" key="2">
    <citation type="submission" date="2020-06" db="EMBL/GenBank/DDBJ databases">
        <authorList>
            <person name="Sheffer M."/>
        </authorList>
    </citation>
    <scope>NUCLEOTIDE SEQUENCE</scope>
</reference>
<dbReference type="Proteomes" id="UP000807504">
    <property type="component" value="Unassembled WGS sequence"/>
</dbReference>
<keyword evidence="3" id="KW-1185">Reference proteome</keyword>
<protein>
    <submittedName>
        <fullName evidence="2">Uncharacterized protein</fullName>
    </submittedName>
</protein>
<organism evidence="2 3">
    <name type="scientific">Argiope bruennichi</name>
    <name type="common">Wasp spider</name>
    <name type="synonym">Aranea bruennichi</name>
    <dbReference type="NCBI Taxonomy" id="94029"/>
    <lineage>
        <taxon>Eukaryota</taxon>
        <taxon>Metazoa</taxon>
        <taxon>Ecdysozoa</taxon>
        <taxon>Arthropoda</taxon>
        <taxon>Chelicerata</taxon>
        <taxon>Arachnida</taxon>
        <taxon>Araneae</taxon>
        <taxon>Araneomorphae</taxon>
        <taxon>Entelegynae</taxon>
        <taxon>Araneoidea</taxon>
        <taxon>Araneidae</taxon>
        <taxon>Argiope</taxon>
    </lineage>
</organism>
<feature type="region of interest" description="Disordered" evidence="1">
    <location>
        <begin position="129"/>
        <end position="159"/>
    </location>
</feature>
<dbReference type="AlphaFoldDB" id="A0A8T0F3S9"/>
<name>A0A8T0F3S9_ARGBR</name>
<proteinExistence type="predicted"/>
<evidence type="ECO:0000256" key="1">
    <source>
        <dbReference type="SAM" id="MobiDB-lite"/>
    </source>
</evidence>
<comment type="caution">
    <text evidence="2">The sequence shown here is derived from an EMBL/GenBank/DDBJ whole genome shotgun (WGS) entry which is preliminary data.</text>
</comment>
<feature type="region of interest" description="Disordered" evidence="1">
    <location>
        <begin position="188"/>
        <end position="221"/>
    </location>
</feature>
<dbReference type="EMBL" id="JABXBU010000030">
    <property type="protein sequence ID" value="KAF8785501.1"/>
    <property type="molecule type" value="Genomic_DNA"/>
</dbReference>
<evidence type="ECO:0000313" key="3">
    <source>
        <dbReference type="Proteomes" id="UP000807504"/>
    </source>
</evidence>
<gene>
    <name evidence="2" type="ORF">HNY73_011025</name>
</gene>
<feature type="compositionally biased region" description="Low complexity" evidence="1">
    <location>
        <begin position="195"/>
        <end position="209"/>
    </location>
</feature>
<accession>A0A8T0F3S9</accession>
<evidence type="ECO:0000313" key="2">
    <source>
        <dbReference type="EMBL" id="KAF8785501.1"/>
    </source>
</evidence>